<dbReference type="Proteomes" id="UP000752292">
    <property type="component" value="Unassembled WGS sequence"/>
</dbReference>
<evidence type="ECO:0000313" key="2">
    <source>
        <dbReference type="Proteomes" id="UP000752292"/>
    </source>
</evidence>
<gene>
    <name evidence="1" type="ORF">HY618_00940</name>
</gene>
<organism evidence="1 2">
    <name type="scientific">Tectimicrobiota bacterium</name>
    <dbReference type="NCBI Taxonomy" id="2528274"/>
    <lineage>
        <taxon>Bacteria</taxon>
        <taxon>Pseudomonadati</taxon>
        <taxon>Nitrospinota/Tectimicrobiota group</taxon>
        <taxon>Candidatus Tectimicrobiota</taxon>
    </lineage>
</organism>
<evidence type="ECO:0000313" key="1">
    <source>
        <dbReference type="EMBL" id="MBI4251000.1"/>
    </source>
</evidence>
<comment type="caution">
    <text evidence="1">The sequence shown here is derived from an EMBL/GenBank/DDBJ whole genome shotgun (WGS) entry which is preliminary data.</text>
</comment>
<evidence type="ECO:0008006" key="3">
    <source>
        <dbReference type="Google" id="ProtNLM"/>
    </source>
</evidence>
<sequence length="294" mass="31329">MPSKEQRQRAYIRAIRDLIERRGALEGAEVREARKLLKNVQKAVSAELRGAPTEFTEEWGARMGRALDGAFGEFAAKYGKSVSAAAGKTAEEAAEGLARAVKGLGLEVGPLPRISLAQVEAAQAVTVDWIKSVSAERAAKVAGQIRTAMLGGMTPSDLINAIVPSVKGSKTLREALNAAEMIARTQLNQGNQLGGQLRMAQMARKADIQKQWLASFVQRQAHIDADGQTVPVDKPFIVDKEPLMFPADPAGSPGNVINCGCVSVPYVPALEEATREIVQAQACLTHGRPAARAA</sequence>
<accession>A0A932ZUV9</accession>
<protein>
    <recommendedName>
        <fullName evidence="3">Phage head morphogenesis domain-containing protein</fullName>
    </recommendedName>
</protein>
<proteinExistence type="predicted"/>
<name>A0A932ZUV9_UNCTE</name>
<reference evidence="1" key="1">
    <citation type="submission" date="2020-07" db="EMBL/GenBank/DDBJ databases">
        <title>Huge and variable diversity of episymbiotic CPR bacteria and DPANN archaea in groundwater ecosystems.</title>
        <authorList>
            <person name="He C.Y."/>
            <person name="Keren R."/>
            <person name="Whittaker M."/>
            <person name="Farag I.F."/>
            <person name="Doudna J."/>
            <person name="Cate J.H.D."/>
            <person name="Banfield J.F."/>
        </authorList>
    </citation>
    <scope>NUCLEOTIDE SEQUENCE</scope>
    <source>
        <strain evidence="1">NC_groundwater_1370_Ag_S-0.2um_69_93</strain>
    </source>
</reference>
<dbReference type="EMBL" id="JACQRX010000041">
    <property type="protein sequence ID" value="MBI4251000.1"/>
    <property type="molecule type" value="Genomic_DNA"/>
</dbReference>
<dbReference type="AlphaFoldDB" id="A0A932ZUV9"/>